<name>A0A3E0HEZ1_9PSEU</name>
<evidence type="ECO:0000313" key="1">
    <source>
        <dbReference type="EMBL" id="REH43844.1"/>
    </source>
</evidence>
<gene>
    <name evidence="1" type="ORF">BCF44_109390</name>
</gene>
<proteinExistence type="predicted"/>
<dbReference type="Proteomes" id="UP000256269">
    <property type="component" value="Unassembled WGS sequence"/>
</dbReference>
<organism evidence="1 2">
    <name type="scientific">Kutzneria buriramensis</name>
    <dbReference type="NCBI Taxonomy" id="1045776"/>
    <lineage>
        <taxon>Bacteria</taxon>
        <taxon>Bacillati</taxon>
        <taxon>Actinomycetota</taxon>
        <taxon>Actinomycetes</taxon>
        <taxon>Pseudonocardiales</taxon>
        <taxon>Pseudonocardiaceae</taxon>
        <taxon>Kutzneria</taxon>
    </lineage>
</organism>
<evidence type="ECO:0000313" key="2">
    <source>
        <dbReference type="Proteomes" id="UP000256269"/>
    </source>
</evidence>
<protein>
    <recommendedName>
        <fullName evidence="3">HEAT repeat domain-containing protein</fullName>
    </recommendedName>
</protein>
<reference evidence="1 2" key="1">
    <citation type="submission" date="2018-08" db="EMBL/GenBank/DDBJ databases">
        <title>Genomic Encyclopedia of Archaeal and Bacterial Type Strains, Phase II (KMG-II): from individual species to whole genera.</title>
        <authorList>
            <person name="Goeker M."/>
        </authorList>
    </citation>
    <scope>NUCLEOTIDE SEQUENCE [LARGE SCALE GENOMIC DNA]</scope>
    <source>
        <strain evidence="1 2">DSM 45791</strain>
    </source>
</reference>
<comment type="caution">
    <text evidence="1">The sequence shown here is derived from an EMBL/GenBank/DDBJ whole genome shotgun (WGS) entry which is preliminary data.</text>
</comment>
<evidence type="ECO:0008006" key="3">
    <source>
        <dbReference type="Google" id="ProtNLM"/>
    </source>
</evidence>
<dbReference type="EMBL" id="QUNO01000009">
    <property type="protein sequence ID" value="REH43844.1"/>
    <property type="molecule type" value="Genomic_DNA"/>
</dbReference>
<sequence>MTGDRTVLSEVLETVGEPEDWTLAYQLVLAAALLDPVDRAPVLARAEKWLRANQRRWGLTGTAQIAVACDPDLALQVLDRGLLQREPVLVDTLNAAAALGPAAAPLRPRIEVLLARDQRFTDLRGGMWTIRLDDRIRQAAANALAAIEECA</sequence>
<keyword evidence="2" id="KW-1185">Reference proteome</keyword>
<accession>A0A3E0HEZ1</accession>
<dbReference type="AlphaFoldDB" id="A0A3E0HEZ1"/>